<name>A0A9J6QMM2_9ENTR</name>
<gene>
    <name evidence="2" type="ORF">M8013_17770</name>
</gene>
<dbReference type="Proteomes" id="UP001061282">
    <property type="component" value="Unassembled WGS sequence"/>
</dbReference>
<keyword evidence="1" id="KW-1133">Transmembrane helix</keyword>
<comment type="caution">
    <text evidence="2">The sequence shown here is derived from an EMBL/GenBank/DDBJ whole genome shotgun (WGS) entry which is preliminary data.</text>
</comment>
<keyword evidence="3" id="KW-1185">Reference proteome</keyword>
<proteinExistence type="predicted"/>
<dbReference type="AlphaFoldDB" id="A0A9J6QMM2"/>
<organism evidence="2 3">
    <name type="scientific">Silvania confinis</name>
    <dbReference type="NCBI Taxonomy" id="2926470"/>
    <lineage>
        <taxon>Bacteria</taxon>
        <taxon>Pseudomonadati</taxon>
        <taxon>Pseudomonadota</taxon>
        <taxon>Gammaproteobacteria</taxon>
        <taxon>Enterobacterales</taxon>
        <taxon>Enterobacteriaceae</taxon>
        <taxon>Silvania</taxon>
    </lineage>
</organism>
<dbReference type="EMBL" id="JAMGZJ010000078">
    <property type="protein sequence ID" value="MCU6670586.1"/>
    <property type="molecule type" value="Genomic_DNA"/>
</dbReference>
<evidence type="ECO:0000313" key="3">
    <source>
        <dbReference type="Proteomes" id="UP001061282"/>
    </source>
</evidence>
<accession>A0A9J6QMM2</accession>
<sequence length="48" mass="5499">MAEQVALLLAEGSVSFEYREWATATLIIFPLIALMIIFVLQWLTLRCI</sequence>
<protein>
    <submittedName>
        <fullName evidence="2">Uncharacterized protein</fullName>
    </submittedName>
</protein>
<dbReference type="RefSeq" id="WP_271269125.1">
    <property type="nucleotide sequence ID" value="NZ_JAMGZJ010000078.1"/>
</dbReference>
<evidence type="ECO:0000313" key="2">
    <source>
        <dbReference type="EMBL" id="MCU6670586.1"/>
    </source>
</evidence>
<evidence type="ECO:0000256" key="1">
    <source>
        <dbReference type="SAM" id="Phobius"/>
    </source>
</evidence>
<keyword evidence="1" id="KW-0472">Membrane</keyword>
<keyword evidence="1" id="KW-0812">Transmembrane</keyword>
<reference evidence="2" key="1">
    <citation type="submission" date="2022-05" db="EMBL/GenBank/DDBJ databases">
        <title>Description of a novel species of Leclercia; Leclercia tamurae and the Proposal for a Novel Genus Silvania gen. nov. Containing Two Novel Species Silvania hatchlandensis sp. nov. and Silvania confinis sp. nov. Isolated from the Rhizosphere of Oak.</title>
        <authorList>
            <person name="Maddock D.W."/>
            <person name="Brady C.L."/>
            <person name="Denman S."/>
            <person name="Arnold D."/>
        </authorList>
    </citation>
    <scope>NUCLEOTIDE SEQUENCE</scope>
    <source>
        <strain evidence="2">H4N4</strain>
    </source>
</reference>
<feature type="transmembrane region" description="Helical" evidence="1">
    <location>
        <begin position="21"/>
        <end position="43"/>
    </location>
</feature>